<reference evidence="1" key="1">
    <citation type="submission" date="2018-02" db="EMBL/GenBank/DDBJ databases">
        <title>Rhizophora mucronata_Transcriptome.</title>
        <authorList>
            <person name="Meera S.P."/>
            <person name="Sreeshan A."/>
            <person name="Augustine A."/>
        </authorList>
    </citation>
    <scope>NUCLEOTIDE SEQUENCE</scope>
    <source>
        <tissue evidence="1">Leaf</tissue>
    </source>
</reference>
<proteinExistence type="predicted"/>
<sequence>MNFNALLYGGDLVDRLG</sequence>
<name>A0A2P2LJA4_RHIMU</name>
<accession>A0A2P2LJA4</accession>
<protein>
    <submittedName>
        <fullName evidence="1">Uncharacterized protein</fullName>
    </submittedName>
</protein>
<dbReference type="EMBL" id="GGEC01037549">
    <property type="protein sequence ID" value="MBX18033.1"/>
    <property type="molecule type" value="Transcribed_RNA"/>
</dbReference>
<dbReference type="AlphaFoldDB" id="A0A2P2LJA4"/>
<organism evidence="1">
    <name type="scientific">Rhizophora mucronata</name>
    <name type="common">Asiatic mangrove</name>
    <dbReference type="NCBI Taxonomy" id="61149"/>
    <lineage>
        <taxon>Eukaryota</taxon>
        <taxon>Viridiplantae</taxon>
        <taxon>Streptophyta</taxon>
        <taxon>Embryophyta</taxon>
        <taxon>Tracheophyta</taxon>
        <taxon>Spermatophyta</taxon>
        <taxon>Magnoliopsida</taxon>
        <taxon>eudicotyledons</taxon>
        <taxon>Gunneridae</taxon>
        <taxon>Pentapetalae</taxon>
        <taxon>rosids</taxon>
        <taxon>fabids</taxon>
        <taxon>Malpighiales</taxon>
        <taxon>Rhizophoraceae</taxon>
        <taxon>Rhizophora</taxon>
    </lineage>
</organism>
<evidence type="ECO:0000313" key="1">
    <source>
        <dbReference type="EMBL" id="MBX18033.1"/>
    </source>
</evidence>